<reference evidence="8" key="1">
    <citation type="journal article" date="2019" name="Int. J. Syst. Evol. Microbiol.">
        <title>The Global Catalogue of Microorganisms (GCM) 10K type strain sequencing project: providing services to taxonomists for standard genome sequencing and annotation.</title>
        <authorList>
            <consortium name="The Broad Institute Genomics Platform"/>
            <consortium name="The Broad Institute Genome Sequencing Center for Infectious Disease"/>
            <person name="Wu L."/>
            <person name="Ma J."/>
        </authorList>
    </citation>
    <scope>NUCLEOTIDE SEQUENCE [LARGE SCALE GENOMIC DNA]</scope>
    <source>
        <strain evidence="8">JCM 17498</strain>
    </source>
</reference>
<evidence type="ECO:0000256" key="1">
    <source>
        <dbReference type="ARBA" id="ARBA00004141"/>
    </source>
</evidence>
<evidence type="ECO:0000259" key="6">
    <source>
        <dbReference type="PROSITE" id="PS50850"/>
    </source>
</evidence>
<feature type="transmembrane region" description="Helical" evidence="5">
    <location>
        <begin position="399"/>
        <end position="420"/>
    </location>
</feature>
<evidence type="ECO:0000256" key="5">
    <source>
        <dbReference type="SAM" id="Phobius"/>
    </source>
</evidence>
<protein>
    <submittedName>
        <fullName evidence="7">MFS transporter</fullName>
    </submittedName>
</protein>
<feature type="transmembrane region" description="Helical" evidence="5">
    <location>
        <begin position="370"/>
        <end position="393"/>
    </location>
</feature>
<keyword evidence="8" id="KW-1185">Reference proteome</keyword>
<dbReference type="EMBL" id="BAABBF010000004">
    <property type="protein sequence ID" value="GAA3711549.1"/>
    <property type="molecule type" value="Genomic_DNA"/>
</dbReference>
<dbReference type="PANTHER" id="PTHR23508">
    <property type="entry name" value="CARBOXYLIC ACID TRANSPORTER PROTEIN HOMOLOG"/>
    <property type="match status" value="1"/>
</dbReference>
<accession>A0ABP7E0U7</accession>
<dbReference type="PANTHER" id="PTHR23508:SF10">
    <property type="entry name" value="CARBOXYLIC ACID TRANSPORTER PROTEIN HOMOLOG"/>
    <property type="match status" value="1"/>
</dbReference>
<feature type="transmembrane region" description="Helical" evidence="5">
    <location>
        <begin position="335"/>
        <end position="358"/>
    </location>
</feature>
<keyword evidence="4 5" id="KW-0472">Membrane</keyword>
<comment type="subcellular location">
    <subcellularLocation>
        <location evidence="1">Membrane</location>
        <topology evidence="1">Multi-pass membrane protein</topology>
    </subcellularLocation>
</comment>
<feature type="transmembrane region" description="Helical" evidence="5">
    <location>
        <begin position="78"/>
        <end position="98"/>
    </location>
</feature>
<dbReference type="Proteomes" id="UP001500523">
    <property type="component" value="Unassembled WGS sequence"/>
</dbReference>
<dbReference type="InterPro" id="IPR011701">
    <property type="entry name" value="MFS"/>
</dbReference>
<proteinExistence type="predicted"/>
<feature type="domain" description="Major facilitator superfamily (MFS) profile" evidence="6">
    <location>
        <begin position="13"/>
        <end position="425"/>
    </location>
</feature>
<organism evidence="7 8">
    <name type="scientific">Sphingomonas cynarae</name>
    <dbReference type="NCBI Taxonomy" id="930197"/>
    <lineage>
        <taxon>Bacteria</taxon>
        <taxon>Pseudomonadati</taxon>
        <taxon>Pseudomonadota</taxon>
        <taxon>Alphaproteobacteria</taxon>
        <taxon>Sphingomonadales</taxon>
        <taxon>Sphingomonadaceae</taxon>
        <taxon>Sphingomonas</taxon>
    </lineage>
</organism>
<dbReference type="Gene3D" id="1.20.1250.20">
    <property type="entry name" value="MFS general substrate transporter like domains"/>
    <property type="match status" value="1"/>
</dbReference>
<evidence type="ECO:0000313" key="8">
    <source>
        <dbReference type="Proteomes" id="UP001500523"/>
    </source>
</evidence>
<sequence>MSDAPMRRPQVVAIALCVLLNALDGFDVLSISFASPGIAKEWGVDRAALGIVLSMELIGMMAGSIALGALCDRIGRRPTILGCLAIMGTGMALAMHAGDIATLSAFRLFTGIGIGGMLAATNAVTAEFANSRRRSMAVAIMAGGYPVGAIIGGSIASMMFAAGHDWRSVFALGAVATALCIPLTWILLPETVSFLVHKRGPNALERVNAVMRRLGHAAVNALPAPAPGGSRGGIGQLFRPGLAAVTILLTLAYFAHILTFYFILKWTPKIVVDMGFSPSSAGGVLVWANIGGATGSLVLSLLTQKLPVRWLTIGAMLLSTAMVAGFGHAPANLATLSVIVAIAGFCTNGAIVGLYAMIAHAFPTALRASGTGFAIGVGRGGAAISPIVAGFMFQGGIGFAGVALTMALGSVVAAGAVFLLRYEERAALAG</sequence>
<feature type="transmembrane region" description="Helical" evidence="5">
    <location>
        <begin position="168"/>
        <end position="188"/>
    </location>
</feature>
<keyword evidence="2 5" id="KW-0812">Transmembrane</keyword>
<feature type="transmembrane region" description="Helical" evidence="5">
    <location>
        <begin position="284"/>
        <end position="303"/>
    </location>
</feature>
<dbReference type="Pfam" id="PF07690">
    <property type="entry name" value="MFS_1"/>
    <property type="match status" value="1"/>
</dbReference>
<feature type="transmembrane region" description="Helical" evidence="5">
    <location>
        <begin position="104"/>
        <end position="124"/>
    </location>
</feature>
<feature type="transmembrane region" description="Helical" evidence="5">
    <location>
        <begin position="241"/>
        <end position="264"/>
    </location>
</feature>
<feature type="transmembrane region" description="Helical" evidence="5">
    <location>
        <begin position="310"/>
        <end position="329"/>
    </location>
</feature>
<evidence type="ECO:0000256" key="4">
    <source>
        <dbReference type="ARBA" id="ARBA00023136"/>
    </source>
</evidence>
<feature type="transmembrane region" description="Helical" evidence="5">
    <location>
        <begin position="49"/>
        <end position="71"/>
    </location>
</feature>
<dbReference type="PROSITE" id="PS50850">
    <property type="entry name" value="MFS"/>
    <property type="match status" value="1"/>
</dbReference>
<dbReference type="InterPro" id="IPR036259">
    <property type="entry name" value="MFS_trans_sf"/>
</dbReference>
<gene>
    <name evidence="7" type="ORF">GCM10022268_20690</name>
</gene>
<evidence type="ECO:0000256" key="3">
    <source>
        <dbReference type="ARBA" id="ARBA00022989"/>
    </source>
</evidence>
<evidence type="ECO:0000256" key="2">
    <source>
        <dbReference type="ARBA" id="ARBA00022692"/>
    </source>
</evidence>
<dbReference type="SUPFAM" id="SSF103473">
    <property type="entry name" value="MFS general substrate transporter"/>
    <property type="match status" value="1"/>
</dbReference>
<comment type="caution">
    <text evidence="7">The sequence shown here is derived from an EMBL/GenBank/DDBJ whole genome shotgun (WGS) entry which is preliminary data.</text>
</comment>
<name>A0ABP7E0U7_9SPHN</name>
<feature type="transmembrane region" description="Helical" evidence="5">
    <location>
        <begin position="136"/>
        <end position="162"/>
    </location>
</feature>
<dbReference type="InterPro" id="IPR020846">
    <property type="entry name" value="MFS_dom"/>
</dbReference>
<keyword evidence="3 5" id="KW-1133">Transmembrane helix</keyword>
<evidence type="ECO:0000313" key="7">
    <source>
        <dbReference type="EMBL" id="GAA3711549.1"/>
    </source>
</evidence>